<feature type="transmembrane region" description="Helical" evidence="1">
    <location>
        <begin position="30"/>
        <end position="48"/>
    </location>
</feature>
<gene>
    <name evidence="2" type="ORF">K435DRAFT_902517</name>
</gene>
<reference evidence="2 3" key="1">
    <citation type="journal article" date="2019" name="Nat. Ecol. Evol.">
        <title>Megaphylogeny resolves global patterns of mushroom evolution.</title>
        <authorList>
            <person name="Varga T."/>
            <person name="Krizsan K."/>
            <person name="Foldi C."/>
            <person name="Dima B."/>
            <person name="Sanchez-Garcia M."/>
            <person name="Sanchez-Ramirez S."/>
            <person name="Szollosi G.J."/>
            <person name="Szarkandi J.G."/>
            <person name="Papp V."/>
            <person name="Albert L."/>
            <person name="Andreopoulos W."/>
            <person name="Angelini C."/>
            <person name="Antonin V."/>
            <person name="Barry K.W."/>
            <person name="Bougher N.L."/>
            <person name="Buchanan P."/>
            <person name="Buyck B."/>
            <person name="Bense V."/>
            <person name="Catcheside P."/>
            <person name="Chovatia M."/>
            <person name="Cooper J."/>
            <person name="Damon W."/>
            <person name="Desjardin D."/>
            <person name="Finy P."/>
            <person name="Geml J."/>
            <person name="Haridas S."/>
            <person name="Hughes K."/>
            <person name="Justo A."/>
            <person name="Karasinski D."/>
            <person name="Kautmanova I."/>
            <person name="Kiss B."/>
            <person name="Kocsube S."/>
            <person name="Kotiranta H."/>
            <person name="LaButti K.M."/>
            <person name="Lechner B.E."/>
            <person name="Liimatainen K."/>
            <person name="Lipzen A."/>
            <person name="Lukacs Z."/>
            <person name="Mihaltcheva S."/>
            <person name="Morgado L.N."/>
            <person name="Niskanen T."/>
            <person name="Noordeloos M.E."/>
            <person name="Ohm R.A."/>
            <person name="Ortiz-Santana B."/>
            <person name="Ovrebo C."/>
            <person name="Racz N."/>
            <person name="Riley R."/>
            <person name="Savchenko A."/>
            <person name="Shiryaev A."/>
            <person name="Soop K."/>
            <person name="Spirin V."/>
            <person name="Szebenyi C."/>
            <person name="Tomsovsky M."/>
            <person name="Tulloss R.E."/>
            <person name="Uehling J."/>
            <person name="Grigoriev I.V."/>
            <person name="Vagvolgyi C."/>
            <person name="Papp T."/>
            <person name="Martin F.M."/>
            <person name="Miettinen O."/>
            <person name="Hibbett D.S."/>
            <person name="Nagy L.G."/>
        </authorList>
    </citation>
    <scope>NUCLEOTIDE SEQUENCE [LARGE SCALE GENOMIC DNA]</scope>
    <source>
        <strain evidence="2 3">CBS 962.96</strain>
    </source>
</reference>
<feature type="transmembrane region" description="Helical" evidence="1">
    <location>
        <begin position="55"/>
        <end position="76"/>
    </location>
</feature>
<keyword evidence="3" id="KW-1185">Reference proteome</keyword>
<name>A0A4S8KLZ6_DENBC</name>
<feature type="transmembrane region" description="Helical" evidence="1">
    <location>
        <begin position="167"/>
        <end position="186"/>
    </location>
</feature>
<keyword evidence="1" id="KW-1133">Transmembrane helix</keyword>
<evidence type="ECO:0000256" key="1">
    <source>
        <dbReference type="SAM" id="Phobius"/>
    </source>
</evidence>
<evidence type="ECO:0000313" key="3">
    <source>
        <dbReference type="Proteomes" id="UP000297245"/>
    </source>
</evidence>
<evidence type="ECO:0000313" key="2">
    <source>
        <dbReference type="EMBL" id="THU76228.1"/>
    </source>
</evidence>
<organism evidence="2 3">
    <name type="scientific">Dendrothele bispora (strain CBS 962.96)</name>
    <dbReference type="NCBI Taxonomy" id="1314807"/>
    <lineage>
        <taxon>Eukaryota</taxon>
        <taxon>Fungi</taxon>
        <taxon>Dikarya</taxon>
        <taxon>Basidiomycota</taxon>
        <taxon>Agaricomycotina</taxon>
        <taxon>Agaricomycetes</taxon>
        <taxon>Agaricomycetidae</taxon>
        <taxon>Agaricales</taxon>
        <taxon>Agaricales incertae sedis</taxon>
        <taxon>Dendrothele</taxon>
    </lineage>
</organism>
<protein>
    <submittedName>
        <fullName evidence="2">Uncharacterized protein</fullName>
    </submittedName>
</protein>
<dbReference type="OrthoDB" id="3019750at2759"/>
<feature type="transmembrane region" description="Helical" evidence="1">
    <location>
        <begin position="138"/>
        <end position="161"/>
    </location>
</feature>
<dbReference type="AlphaFoldDB" id="A0A4S8KLZ6"/>
<feature type="transmembrane region" description="Helical" evidence="1">
    <location>
        <begin position="96"/>
        <end position="118"/>
    </location>
</feature>
<sequence>MATAGAIIAEIITLLSKRKFASTRLQANQILYSCVADLILIFRCYVVWDYKRTVLITVTVISIGNNVTAFVAWGFTIRDDYVIHNDESVIAAWFPWIFLIMNILVNLTLSLMIAGKIWQQRVATKILGAKLQRIYRSALLITLESGILYSVTILACGLLALFVLTPLYCYCILLQMAAIAPTMITVRAGLGVNGGNDHILKEDHLMNLDKHEYLLLPSVTKSEG</sequence>
<dbReference type="EMBL" id="ML181065">
    <property type="protein sequence ID" value="THU76228.1"/>
    <property type="molecule type" value="Genomic_DNA"/>
</dbReference>
<keyword evidence="1" id="KW-0472">Membrane</keyword>
<keyword evidence="1" id="KW-0812">Transmembrane</keyword>
<proteinExistence type="predicted"/>
<dbReference type="Proteomes" id="UP000297245">
    <property type="component" value="Unassembled WGS sequence"/>
</dbReference>
<accession>A0A4S8KLZ6</accession>